<dbReference type="Proteomes" id="UP000777438">
    <property type="component" value="Unassembled WGS sequence"/>
</dbReference>
<dbReference type="EMBL" id="JAGPYM010000001">
    <property type="protein sequence ID" value="KAH6900034.1"/>
    <property type="molecule type" value="Genomic_DNA"/>
</dbReference>
<evidence type="ECO:0000256" key="1">
    <source>
        <dbReference type="ARBA" id="ARBA00004141"/>
    </source>
</evidence>
<feature type="transmembrane region" description="Helical" evidence="6">
    <location>
        <begin position="317"/>
        <end position="338"/>
    </location>
</feature>
<dbReference type="OrthoDB" id="413079at2759"/>
<reference evidence="8 9" key="1">
    <citation type="journal article" date="2021" name="Nat. Commun.">
        <title>Genetic determinants of endophytism in the Arabidopsis root mycobiome.</title>
        <authorList>
            <person name="Mesny F."/>
            <person name="Miyauchi S."/>
            <person name="Thiergart T."/>
            <person name="Pickel B."/>
            <person name="Atanasova L."/>
            <person name="Karlsson M."/>
            <person name="Huettel B."/>
            <person name="Barry K.W."/>
            <person name="Haridas S."/>
            <person name="Chen C."/>
            <person name="Bauer D."/>
            <person name="Andreopoulos W."/>
            <person name="Pangilinan J."/>
            <person name="LaButti K."/>
            <person name="Riley R."/>
            <person name="Lipzen A."/>
            <person name="Clum A."/>
            <person name="Drula E."/>
            <person name="Henrissat B."/>
            <person name="Kohler A."/>
            <person name="Grigoriev I.V."/>
            <person name="Martin F.M."/>
            <person name="Hacquard S."/>
        </authorList>
    </citation>
    <scope>NUCLEOTIDE SEQUENCE [LARGE SCALE GENOMIC DNA]</scope>
    <source>
        <strain evidence="8 9">MPI-CAGE-CH-0241</strain>
    </source>
</reference>
<dbReference type="SUPFAM" id="SSF103473">
    <property type="entry name" value="MFS general substrate transporter"/>
    <property type="match status" value="1"/>
</dbReference>
<dbReference type="AlphaFoldDB" id="A0A9P9AZ87"/>
<keyword evidence="9" id="KW-1185">Reference proteome</keyword>
<dbReference type="Pfam" id="PF07690">
    <property type="entry name" value="MFS_1"/>
    <property type="match status" value="1"/>
</dbReference>
<dbReference type="FunFam" id="1.20.1250.20:FF:000286">
    <property type="entry name" value="MFS efflux transporter"/>
    <property type="match status" value="1"/>
</dbReference>
<dbReference type="InterPro" id="IPR051788">
    <property type="entry name" value="MFS_Transporter"/>
</dbReference>
<feature type="transmembrane region" description="Helical" evidence="6">
    <location>
        <begin position="28"/>
        <end position="52"/>
    </location>
</feature>
<keyword evidence="2 6" id="KW-0812">Transmembrane</keyword>
<keyword evidence="5" id="KW-0325">Glycoprotein</keyword>
<comment type="subcellular location">
    <subcellularLocation>
        <location evidence="1">Membrane</location>
        <topology evidence="1">Multi-pass membrane protein</topology>
    </subcellularLocation>
</comment>
<evidence type="ECO:0000313" key="9">
    <source>
        <dbReference type="Proteomes" id="UP000777438"/>
    </source>
</evidence>
<dbReference type="InterPro" id="IPR020846">
    <property type="entry name" value="MFS_dom"/>
</dbReference>
<evidence type="ECO:0000256" key="6">
    <source>
        <dbReference type="SAM" id="Phobius"/>
    </source>
</evidence>
<evidence type="ECO:0000259" key="7">
    <source>
        <dbReference type="PROSITE" id="PS50850"/>
    </source>
</evidence>
<feature type="transmembrane region" description="Helical" evidence="6">
    <location>
        <begin position="58"/>
        <end position="76"/>
    </location>
</feature>
<feature type="transmembrane region" description="Helical" evidence="6">
    <location>
        <begin position="226"/>
        <end position="247"/>
    </location>
</feature>
<evidence type="ECO:0000256" key="2">
    <source>
        <dbReference type="ARBA" id="ARBA00022692"/>
    </source>
</evidence>
<dbReference type="InterPro" id="IPR011701">
    <property type="entry name" value="MFS"/>
</dbReference>
<comment type="caution">
    <text evidence="8">The sequence shown here is derived from an EMBL/GenBank/DDBJ whole genome shotgun (WGS) entry which is preliminary data.</text>
</comment>
<evidence type="ECO:0000256" key="5">
    <source>
        <dbReference type="ARBA" id="ARBA00023180"/>
    </source>
</evidence>
<dbReference type="GO" id="GO:0022857">
    <property type="term" value="F:transmembrane transporter activity"/>
    <property type="evidence" value="ECO:0007669"/>
    <property type="project" value="InterPro"/>
</dbReference>
<feature type="transmembrane region" description="Helical" evidence="6">
    <location>
        <begin position="151"/>
        <end position="171"/>
    </location>
</feature>
<accession>A0A9P9AZ87</accession>
<feature type="transmembrane region" description="Helical" evidence="6">
    <location>
        <begin position="262"/>
        <end position="280"/>
    </location>
</feature>
<evidence type="ECO:0000313" key="8">
    <source>
        <dbReference type="EMBL" id="KAH6900034.1"/>
    </source>
</evidence>
<gene>
    <name evidence="8" type="ORF">B0T10DRAFT_392837</name>
</gene>
<dbReference type="PANTHER" id="PTHR23514:SF15">
    <property type="entry name" value="TRANSPORTER, PUTATIVE (AFU_ORTHOLOGUE AFUA_8G05090)-RELATED"/>
    <property type="match status" value="1"/>
</dbReference>
<keyword evidence="3 6" id="KW-1133">Transmembrane helix</keyword>
<dbReference type="PROSITE" id="PS50850">
    <property type="entry name" value="MFS"/>
    <property type="match status" value="1"/>
</dbReference>
<feature type="transmembrane region" description="Helical" evidence="6">
    <location>
        <begin position="113"/>
        <end position="130"/>
    </location>
</feature>
<dbReference type="Gene3D" id="1.20.1250.20">
    <property type="entry name" value="MFS general substrate transporter like domains"/>
    <property type="match status" value="1"/>
</dbReference>
<feature type="transmembrane region" description="Helical" evidence="6">
    <location>
        <begin position="350"/>
        <end position="373"/>
    </location>
</feature>
<feature type="transmembrane region" description="Helical" evidence="6">
    <location>
        <begin position="88"/>
        <end position="107"/>
    </location>
</feature>
<name>A0A9P9AZ87_9HYPO</name>
<evidence type="ECO:0000256" key="3">
    <source>
        <dbReference type="ARBA" id="ARBA00022989"/>
    </source>
</evidence>
<evidence type="ECO:0000256" key="4">
    <source>
        <dbReference type="ARBA" id="ARBA00023136"/>
    </source>
</evidence>
<dbReference type="PANTHER" id="PTHR23514">
    <property type="entry name" value="BYPASS OF STOP CODON PROTEIN 6"/>
    <property type="match status" value="1"/>
</dbReference>
<feature type="domain" description="Major facilitator superfamily (MFS) profile" evidence="7">
    <location>
        <begin position="27"/>
        <end position="403"/>
    </location>
</feature>
<dbReference type="InterPro" id="IPR036259">
    <property type="entry name" value="MFS_trans_sf"/>
</dbReference>
<dbReference type="GO" id="GO:0016020">
    <property type="term" value="C:membrane"/>
    <property type="evidence" value="ECO:0007669"/>
    <property type="project" value="UniProtKB-SubCell"/>
</dbReference>
<organism evidence="8 9">
    <name type="scientific">Thelonectria olida</name>
    <dbReference type="NCBI Taxonomy" id="1576542"/>
    <lineage>
        <taxon>Eukaryota</taxon>
        <taxon>Fungi</taxon>
        <taxon>Dikarya</taxon>
        <taxon>Ascomycota</taxon>
        <taxon>Pezizomycotina</taxon>
        <taxon>Sordariomycetes</taxon>
        <taxon>Hypocreomycetidae</taxon>
        <taxon>Hypocreales</taxon>
        <taxon>Nectriaceae</taxon>
        <taxon>Thelonectria</taxon>
    </lineage>
</organism>
<feature type="transmembrane region" description="Helical" evidence="6">
    <location>
        <begin position="292"/>
        <end position="311"/>
    </location>
</feature>
<sequence length="407" mass="43857">MGRLDYQEPPEGTQTFAKPNARSVRKKLIAANWALLVAGMNDAATGALIPYIKPAYNVGLLFVAIVYLVNFCGWLVAAFTNVHISARLGMGGTLVVGSTCQLIAYALNFWKPPFPLFAASFFFSGLGVAYQDAQANTFVADLDNAHRWLGILHAIYGVGALITPLAATAIANHTPHWHYFYLVLFGCSVISVGLMSWAFRPSILGPHERGISANKQLTKALSERSVWVLSLFFFLYVGAEVTAGGWVVEFLISVRNGTPNKVGYVASGFWGGLALGRVALADITNKLGERRMVFIYIVVALAMQLIFWFVPNIIADAVVVSLLGFFIAPFFPAGISVLTKLLPKDLHVAAIGLTSTIGQAGSAAFPFLTGAIASKSGVIVLQPIMIGLLAGMFLLWGLVPRVRKMTE</sequence>
<keyword evidence="4 6" id="KW-0472">Membrane</keyword>
<protein>
    <submittedName>
        <fullName evidence="8">MFS transporter</fullName>
    </submittedName>
</protein>
<proteinExistence type="predicted"/>
<feature type="transmembrane region" description="Helical" evidence="6">
    <location>
        <begin position="177"/>
        <end position="199"/>
    </location>
</feature>
<feature type="transmembrane region" description="Helical" evidence="6">
    <location>
        <begin position="379"/>
        <end position="399"/>
    </location>
</feature>